<organism evidence="4 5">
    <name type="scientific">Laodelphax striatellus</name>
    <name type="common">Small brown planthopper</name>
    <name type="synonym">Delphax striatella</name>
    <dbReference type="NCBI Taxonomy" id="195883"/>
    <lineage>
        <taxon>Eukaryota</taxon>
        <taxon>Metazoa</taxon>
        <taxon>Ecdysozoa</taxon>
        <taxon>Arthropoda</taxon>
        <taxon>Hexapoda</taxon>
        <taxon>Insecta</taxon>
        <taxon>Pterygota</taxon>
        <taxon>Neoptera</taxon>
        <taxon>Paraneoptera</taxon>
        <taxon>Hemiptera</taxon>
        <taxon>Auchenorrhyncha</taxon>
        <taxon>Fulgoroidea</taxon>
        <taxon>Delphacidae</taxon>
        <taxon>Criomorphinae</taxon>
        <taxon>Laodelphax</taxon>
    </lineage>
</organism>
<feature type="domain" description="EDRF1 N-terminal" evidence="3">
    <location>
        <begin position="21"/>
        <end position="198"/>
    </location>
</feature>
<dbReference type="Proteomes" id="UP000291343">
    <property type="component" value="Unassembled WGS sequence"/>
</dbReference>
<keyword evidence="5" id="KW-1185">Reference proteome</keyword>
<dbReference type="OrthoDB" id="419432at2759"/>
<feature type="compositionally biased region" description="Basic and acidic residues" evidence="1">
    <location>
        <begin position="592"/>
        <end position="611"/>
    </location>
</feature>
<protein>
    <recommendedName>
        <fullName evidence="6">Erythroid differentiation-related factor 1</fullName>
    </recommendedName>
</protein>
<feature type="region of interest" description="Disordered" evidence="1">
    <location>
        <begin position="446"/>
        <end position="475"/>
    </location>
</feature>
<feature type="domain" description="EDRF1 TPR repeats region" evidence="2">
    <location>
        <begin position="780"/>
        <end position="1160"/>
    </location>
</feature>
<evidence type="ECO:0000313" key="5">
    <source>
        <dbReference type="Proteomes" id="UP000291343"/>
    </source>
</evidence>
<dbReference type="InterPro" id="IPR056583">
    <property type="entry name" value="EDRF1_TPR"/>
</dbReference>
<evidence type="ECO:0000259" key="2">
    <source>
        <dbReference type="Pfam" id="PF23723"/>
    </source>
</evidence>
<sequence>MENCAEKSAMADGVSEQNQVEVKSTAIVKYSAIQPAKFAQLQCNTDLNLPPANWLSSSVESYGFQHVLSNSGAFSSFRMAHMFPDCMGEVDVVSDAENVKKLLKIPYSRGSVSMMVHRIENTLLIDEFDIHKHLIRQAESDWVWLRKFFFEHVLQSLGDKDKGVTLRNHSRCALQQKYLTSKFLHYSLAETSDKTQENRENQNTRPPSSRNEPPLPEPSLEEEVPDPATNKTFARNVVWTFEDIQMLLGTDMPIFGGSTHPCISLRLRDMTKPISVLTGIDYWLDNLMCNVPEVMMCYHLDGIVQRYELIKTEDLPHLSGSKFSPKLIRDVAQNILSFLKVNATKAGHTYWLFKSRDDDVVKLYDLTSLCSEGLIDKGQNPFTIPVAMLLYRVARNMKHNVANSQPGTVRMLLKNCLSLLPKEKYPQIVTSAHYMLSDLYVPVTTDPASPGLSDENDEEDRRNLEEEEFENEETMCANTNSVAVKSLCVSNSATKVVDPPAPPMVGTVEDRCQMALQHVAAGLECLKYFEETSPKRGKSSQTAAGGGGGGDESNAKKESKEEEVKFAHPFQAIPMPYAPISNEKKKGKKARKGEMSKKEGKNEGEEKSSEEMSLRALLCRPQADPLPTWQQPEGVDNAFWNTHLKTLLYEKAFLVYVTLAEQEYNCGNYGVALRYIHCVLRYMSNFFGKNSALTSYLLGRAGDCCLLLAKNWVDIEKHFAGYTTKSDIDVEIEEAICKKGSDDNEDCKLMPKVMENVGQMLVVGCQFYSRALVLAPCDNLRRRLGNIHNEIGSYYMNQAAAAQTTPPTNNEERLKYDNLFKAARSHLEQGVEQFESVSDNANLALLHSNTGRLMRLLAHYQQHCHQFDGEQDEDKIAARVSKGEKYYYNRAFSSYQKALGFLGGRKSNPLIWDTINWELSSALFAYATMMQDYPPPISARTREEVEREVVELMQKALKFCDVDTPGPKQPMYQYRAGMLHYRLACLYHKTYRNLVADENSSRRKNVLQLCTMNYEKAARILLAIEYPSDYLRVQLERVALLEFQAENSNGALMKIKHYQNAITILVQCVQILNIMTTSTNVPEESDLEQQERATEKTLLDLMENRLQFLLRTLVKLCITNPQLKLSESEAIYKASYNSLLKRKEGVSLVENLIGVLGGLSEIVISH</sequence>
<dbReference type="InterPro" id="IPR011990">
    <property type="entry name" value="TPR-like_helical_dom_sf"/>
</dbReference>
<dbReference type="Pfam" id="PF23788">
    <property type="entry name" value="EDRF1_N"/>
    <property type="match status" value="2"/>
</dbReference>
<dbReference type="Gene3D" id="1.25.40.10">
    <property type="entry name" value="Tetratricopeptide repeat domain"/>
    <property type="match status" value="1"/>
</dbReference>
<feature type="region of interest" description="Disordered" evidence="1">
    <location>
        <begin position="190"/>
        <end position="227"/>
    </location>
</feature>
<dbReference type="AlphaFoldDB" id="A0A482XB18"/>
<evidence type="ECO:0000313" key="4">
    <source>
        <dbReference type="EMBL" id="RZF42879.1"/>
    </source>
</evidence>
<feature type="region of interest" description="Disordered" evidence="1">
    <location>
        <begin position="577"/>
        <end position="611"/>
    </location>
</feature>
<accession>A0A482XB18</accession>
<evidence type="ECO:0000259" key="3">
    <source>
        <dbReference type="Pfam" id="PF23788"/>
    </source>
</evidence>
<dbReference type="FunCoup" id="A0A482XB18">
    <property type="interactions" value="897"/>
</dbReference>
<gene>
    <name evidence="4" type="ORF">LSTR_LSTR012693</name>
</gene>
<dbReference type="PANTHER" id="PTHR15000">
    <property type="entry name" value="ERYTHROID DIFFERENTIATION-RELATED FACTOR 1"/>
    <property type="match status" value="1"/>
</dbReference>
<evidence type="ECO:0000256" key="1">
    <source>
        <dbReference type="SAM" id="MobiDB-lite"/>
    </source>
</evidence>
<proteinExistence type="predicted"/>
<evidence type="ECO:0008006" key="6">
    <source>
        <dbReference type="Google" id="ProtNLM"/>
    </source>
</evidence>
<dbReference type="GO" id="GO:0045893">
    <property type="term" value="P:positive regulation of DNA-templated transcription"/>
    <property type="evidence" value="ECO:0007669"/>
    <property type="project" value="TreeGrafter"/>
</dbReference>
<name>A0A482XB18_LAOST</name>
<comment type="caution">
    <text evidence="4">The sequence shown here is derived from an EMBL/GenBank/DDBJ whole genome shotgun (WGS) entry which is preliminary data.</text>
</comment>
<dbReference type="PANTHER" id="PTHR15000:SF1">
    <property type="entry name" value="ERYTHROID DIFFERENTIATION-RELATED FACTOR 1"/>
    <property type="match status" value="1"/>
</dbReference>
<feature type="compositionally biased region" description="Basic and acidic residues" evidence="1">
    <location>
        <begin position="191"/>
        <end position="202"/>
    </location>
</feature>
<dbReference type="InterPro" id="IPR056582">
    <property type="entry name" value="EDRF1_N"/>
</dbReference>
<feature type="domain" description="EDRF1 N-terminal" evidence="3">
    <location>
        <begin position="230"/>
        <end position="482"/>
    </location>
</feature>
<feature type="region of interest" description="Disordered" evidence="1">
    <location>
        <begin position="531"/>
        <end position="564"/>
    </location>
</feature>
<reference evidence="4 5" key="1">
    <citation type="journal article" date="2017" name="Gigascience">
        <title>Genome sequence of the small brown planthopper, Laodelphax striatellus.</title>
        <authorList>
            <person name="Zhu J."/>
            <person name="Jiang F."/>
            <person name="Wang X."/>
            <person name="Yang P."/>
            <person name="Bao Y."/>
            <person name="Zhao W."/>
            <person name="Wang W."/>
            <person name="Lu H."/>
            <person name="Wang Q."/>
            <person name="Cui N."/>
            <person name="Li J."/>
            <person name="Chen X."/>
            <person name="Luo L."/>
            <person name="Yu J."/>
            <person name="Kang L."/>
            <person name="Cui F."/>
        </authorList>
    </citation>
    <scope>NUCLEOTIDE SEQUENCE [LARGE SCALE GENOMIC DNA]</scope>
    <source>
        <strain evidence="4">Lst14</strain>
    </source>
</reference>
<dbReference type="EMBL" id="QKKF02013901">
    <property type="protein sequence ID" value="RZF42879.1"/>
    <property type="molecule type" value="Genomic_DNA"/>
</dbReference>
<feature type="compositionally biased region" description="Basic and acidic residues" evidence="1">
    <location>
        <begin position="553"/>
        <end position="564"/>
    </location>
</feature>
<dbReference type="InParanoid" id="A0A482XB18"/>
<dbReference type="Pfam" id="PF23723">
    <property type="entry name" value="TPR_EDRF1"/>
    <property type="match status" value="1"/>
</dbReference>